<dbReference type="RefSeq" id="WP_226574166.1">
    <property type="nucleotide sequence ID" value="NZ_BLAY01000004.1"/>
</dbReference>
<accession>A0AAV3X0R7</accession>
<organism evidence="2 3">
    <name type="scientific">Microseira wollei NIES-4236</name>
    <dbReference type="NCBI Taxonomy" id="2530354"/>
    <lineage>
        <taxon>Bacteria</taxon>
        <taxon>Bacillati</taxon>
        <taxon>Cyanobacteriota</taxon>
        <taxon>Cyanophyceae</taxon>
        <taxon>Oscillatoriophycideae</taxon>
        <taxon>Aerosakkonematales</taxon>
        <taxon>Aerosakkonemataceae</taxon>
        <taxon>Microseira</taxon>
    </lineage>
</organism>
<name>A0AAV3X0R7_9CYAN</name>
<comment type="caution">
    <text evidence="2">The sequence shown here is derived from an EMBL/GenBank/DDBJ whole genome shotgun (WGS) entry which is preliminary data.</text>
</comment>
<dbReference type="PANTHER" id="PTHR45947:SF15">
    <property type="entry name" value="TEICHURONIC ACID BIOSYNTHESIS GLYCOSYLTRANSFERASE TUAC-RELATED"/>
    <property type="match status" value="1"/>
</dbReference>
<evidence type="ECO:0000313" key="2">
    <source>
        <dbReference type="EMBL" id="GET35753.1"/>
    </source>
</evidence>
<sequence length="403" mass="44349">MKIAYLMSQHPYPSCTFIRREIAAIEAAGIPVARFSIRLPDKDLADEADKQEPEKTRYILGVGAFGLLLGLLRVAFGRPLRWWKALQLTVKIGWGSDRGVLINLIYLLEACVLLQWLLDLGIEHVHAHFATNGTTVAMLCNLMGGPQYSFTVHGPHEFDKPEALALPEKIKRAAFVAAVCSYGKSQLFRWCDYKQWSKIHVIRCGVDKMFLSQPYVPLPNQPRFVCVGRLGEQKGHLILIEAVSQLAAEGFKFKVILVGDGPLRNEIETLISQMHLEDYIEITGWATNAQVQQQILAAQVMVLPSFAEGLPVVVMEALALSRPVIGTYIAGIPELVEPGKCGWLVPSGSASALAAAMRTVLQTPVEELAKMGTSGAESVALYHDAAQEASKLLNLFQTYLENG</sequence>
<evidence type="ECO:0000313" key="3">
    <source>
        <dbReference type="Proteomes" id="UP001050975"/>
    </source>
</evidence>
<dbReference type="PANTHER" id="PTHR45947">
    <property type="entry name" value="SULFOQUINOVOSYL TRANSFERASE SQD2"/>
    <property type="match status" value="1"/>
</dbReference>
<dbReference type="Gene3D" id="3.40.50.2000">
    <property type="entry name" value="Glycogen Phosphorylase B"/>
    <property type="match status" value="2"/>
</dbReference>
<proteinExistence type="predicted"/>
<keyword evidence="1" id="KW-0472">Membrane</keyword>
<dbReference type="EMBL" id="BLAY01000004">
    <property type="protein sequence ID" value="GET35753.1"/>
    <property type="molecule type" value="Genomic_DNA"/>
</dbReference>
<dbReference type="AlphaFoldDB" id="A0AAV3X0R7"/>
<gene>
    <name evidence="2" type="ORF">MiSe_04980</name>
</gene>
<dbReference type="InterPro" id="IPR050194">
    <property type="entry name" value="Glycosyltransferase_grp1"/>
</dbReference>
<dbReference type="SUPFAM" id="SSF53756">
    <property type="entry name" value="UDP-Glycosyltransferase/glycogen phosphorylase"/>
    <property type="match status" value="1"/>
</dbReference>
<protein>
    <submittedName>
        <fullName evidence="2">Glycosyl transferase, group 1</fullName>
    </submittedName>
</protein>
<keyword evidence="1" id="KW-1133">Transmembrane helix</keyword>
<keyword evidence="3" id="KW-1185">Reference proteome</keyword>
<keyword evidence="2" id="KW-0808">Transferase</keyword>
<evidence type="ECO:0000256" key="1">
    <source>
        <dbReference type="SAM" id="Phobius"/>
    </source>
</evidence>
<keyword evidence="1" id="KW-0812">Transmembrane</keyword>
<dbReference type="GO" id="GO:0016757">
    <property type="term" value="F:glycosyltransferase activity"/>
    <property type="evidence" value="ECO:0007669"/>
    <property type="project" value="TreeGrafter"/>
</dbReference>
<dbReference type="Pfam" id="PF13692">
    <property type="entry name" value="Glyco_trans_1_4"/>
    <property type="match status" value="1"/>
</dbReference>
<reference evidence="2" key="1">
    <citation type="submission" date="2019-10" db="EMBL/GenBank/DDBJ databases">
        <title>Draft genome sequece of Microseira wollei NIES-4236.</title>
        <authorList>
            <person name="Yamaguchi H."/>
            <person name="Suzuki S."/>
            <person name="Kawachi M."/>
        </authorList>
    </citation>
    <scope>NUCLEOTIDE SEQUENCE</scope>
    <source>
        <strain evidence="2">NIES-4236</strain>
    </source>
</reference>
<feature type="transmembrane region" description="Helical" evidence="1">
    <location>
        <begin position="58"/>
        <end position="76"/>
    </location>
</feature>
<dbReference type="Proteomes" id="UP001050975">
    <property type="component" value="Unassembled WGS sequence"/>
</dbReference>